<dbReference type="InterPro" id="IPR038670">
    <property type="entry name" value="HslJ-like_sf"/>
</dbReference>
<dbReference type="PANTHER" id="PTHR35535:SF1">
    <property type="entry name" value="HEAT SHOCK PROTEIN HSLJ"/>
    <property type="match status" value="1"/>
</dbReference>
<evidence type="ECO:0000313" key="2">
    <source>
        <dbReference type="EMBL" id="TDK46734.1"/>
    </source>
</evidence>
<protein>
    <submittedName>
        <fullName evidence="2">META domain-containing protein</fullName>
    </submittedName>
</protein>
<accession>A0A4R5V4L1</accession>
<dbReference type="InterPro" id="IPR005184">
    <property type="entry name" value="DUF306_Meta_HslJ"/>
</dbReference>
<gene>
    <name evidence="2" type="ORF">E1832_11560</name>
</gene>
<dbReference type="Proteomes" id="UP000295301">
    <property type="component" value="Unassembled WGS sequence"/>
</dbReference>
<sequence>MRLLFLIALLGLDMCAKDETVAGFGAADRVWHLAELDGSPFPATATLAFPEPGQIAGEAPCNRYSGVMTTPYPWFDAGQLLSTRRACPELEAEQAFLSALTAMTEAEVATGTLILRNAAGREMVFRSAE</sequence>
<feature type="domain" description="DUF306" evidence="1">
    <location>
        <begin position="28"/>
        <end position="125"/>
    </location>
</feature>
<proteinExistence type="predicted"/>
<dbReference type="Gene3D" id="2.40.128.270">
    <property type="match status" value="1"/>
</dbReference>
<evidence type="ECO:0000259" key="1">
    <source>
        <dbReference type="Pfam" id="PF03724"/>
    </source>
</evidence>
<dbReference type="EMBL" id="SMUV01000066">
    <property type="protein sequence ID" value="TDK46734.1"/>
    <property type="molecule type" value="Genomic_DNA"/>
</dbReference>
<organism evidence="2 3">
    <name type="scientific">Antarcticimicrobium luteum</name>
    <dbReference type="NCBI Taxonomy" id="2547397"/>
    <lineage>
        <taxon>Bacteria</taxon>
        <taxon>Pseudomonadati</taxon>
        <taxon>Pseudomonadota</taxon>
        <taxon>Alphaproteobacteria</taxon>
        <taxon>Rhodobacterales</taxon>
        <taxon>Paracoccaceae</taxon>
        <taxon>Antarcticimicrobium</taxon>
    </lineage>
</organism>
<keyword evidence="3" id="KW-1185">Reference proteome</keyword>
<reference evidence="2 3" key="1">
    <citation type="submission" date="2019-03" db="EMBL/GenBank/DDBJ databases">
        <title>Ruegeria lutea sp. nov., a novel strain, isolated from marine sediment, the Masan Bay, South Korea.</title>
        <authorList>
            <person name="Kim J."/>
            <person name="Kim D.-Y."/>
            <person name="Lee S.-S."/>
        </authorList>
    </citation>
    <scope>NUCLEOTIDE SEQUENCE [LARGE SCALE GENOMIC DNA]</scope>
    <source>
        <strain evidence="2 3">318-1</strain>
    </source>
</reference>
<dbReference type="OrthoDB" id="7777568at2"/>
<dbReference type="PANTHER" id="PTHR35535">
    <property type="entry name" value="HEAT SHOCK PROTEIN HSLJ"/>
    <property type="match status" value="1"/>
</dbReference>
<evidence type="ECO:0000313" key="3">
    <source>
        <dbReference type="Proteomes" id="UP000295301"/>
    </source>
</evidence>
<dbReference type="Pfam" id="PF03724">
    <property type="entry name" value="META"/>
    <property type="match status" value="1"/>
</dbReference>
<comment type="caution">
    <text evidence="2">The sequence shown here is derived from an EMBL/GenBank/DDBJ whole genome shotgun (WGS) entry which is preliminary data.</text>
</comment>
<name>A0A4R5V4L1_9RHOB</name>
<dbReference type="RefSeq" id="WP_133360051.1">
    <property type="nucleotide sequence ID" value="NZ_SMUV01000066.1"/>
</dbReference>
<dbReference type="InterPro" id="IPR053147">
    <property type="entry name" value="Hsp_HslJ-like"/>
</dbReference>
<dbReference type="AlphaFoldDB" id="A0A4R5V4L1"/>